<gene>
    <name evidence="9" type="ORF">KP79_PYT13400</name>
</gene>
<reference evidence="9 10" key="1">
    <citation type="journal article" date="2017" name="Nat. Ecol. Evol.">
        <title>Scallop genome provides insights into evolution of bilaterian karyotype and development.</title>
        <authorList>
            <person name="Wang S."/>
            <person name="Zhang J."/>
            <person name="Jiao W."/>
            <person name="Li J."/>
            <person name="Xun X."/>
            <person name="Sun Y."/>
            <person name="Guo X."/>
            <person name="Huan P."/>
            <person name="Dong B."/>
            <person name="Zhang L."/>
            <person name="Hu X."/>
            <person name="Sun X."/>
            <person name="Wang J."/>
            <person name="Zhao C."/>
            <person name="Wang Y."/>
            <person name="Wang D."/>
            <person name="Huang X."/>
            <person name="Wang R."/>
            <person name="Lv J."/>
            <person name="Li Y."/>
            <person name="Zhang Z."/>
            <person name="Liu B."/>
            <person name="Lu W."/>
            <person name="Hui Y."/>
            <person name="Liang J."/>
            <person name="Zhou Z."/>
            <person name="Hou R."/>
            <person name="Li X."/>
            <person name="Liu Y."/>
            <person name="Li H."/>
            <person name="Ning X."/>
            <person name="Lin Y."/>
            <person name="Zhao L."/>
            <person name="Xing Q."/>
            <person name="Dou J."/>
            <person name="Li Y."/>
            <person name="Mao J."/>
            <person name="Guo H."/>
            <person name="Dou H."/>
            <person name="Li T."/>
            <person name="Mu C."/>
            <person name="Jiang W."/>
            <person name="Fu Q."/>
            <person name="Fu X."/>
            <person name="Miao Y."/>
            <person name="Liu J."/>
            <person name="Yu Q."/>
            <person name="Li R."/>
            <person name="Liao H."/>
            <person name="Li X."/>
            <person name="Kong Y."/>
            <person name="Jiang Z."/>
            <person name="Chourrout D."/>
            <person name="Li R."/>
            <person name="Bao Z."/>
        </authorList>
    </citation>
    <scope>NUCLEOTIDE SEQUENCE [LARGE SCALE GENOMIC DNA]</scope>
    <source>
        <strain evidence="9 10">PY_sf001</strain>
    </source>
</reference>
<dbReference type="Proteomes" id="UP000242188">
    <property type="component" value="Unassembled WGS sequence"/>
</dbReference>
<comment type="similarity">
    <text evidence="2">Belongs to the TALE/IRO homeobox family.</text>
</comment>
<dbReference type="InterPro" id="IPR001356">
    <property type="entry name" value="HD"/>
</dbReference>
<dbReference type="PROSITE" id="PS50071">
    <property type="entry name" value="HOMEOBOX_2"/>
    <property type="match status" value="1"/>
</dbReference>
<dbReference type="PANTHER" id="PTHR11211">
    <property type="entry name" value="IROQUOIS-CLASS HOMEODOMAIN PROTEIN IRX"/>
    <property type="match status" value="1"/>
</dbReference>
<evidence type="ECO:0000256" key="6">
    <source>
        <dbReference type="PROSITE-ProRule" id="PRU00108"/>
    </source>
</evidence>
<evidence type="ECO:0000313" key="9">
    <source>
        <dbReference type="EMBL" id="OWF54522.1"/>
    </source>
</evidence>
<dbReference type="InterPro" id="IPR008422">
    <property type="entry name" value="KN_HD"/>
</dbReference>
<dbReference type="GO" id="GO:0005634">
    <property type="term" value="C:nucleus"/>
    <property type="evidence" value="ECO:0007669"/>
    <property type="project" value="UniProtKB-SubCell"/>
</dbReference>
<evidence type="ECO:0000256" key="7">
    <source>
        <dbReference type="SAM" id="MobiDB-lite"/>
    </source>
</evidence>
<feature type="DNA-binding region" description="Homeobox" evidence="6">
    <location>
        <begin position="143"/>
        <end position="205"/>
    </location>
</feature>
<organism evidence="9 10">
    <name type="scientific">Mizuhopecten yessoensis</name>
    <name type="common">Japanese scallop</name>
    <name type="synonym">Patinopecten yessoensis</name>
    <dbReference type="NCBI Taxonomy" id="6573"/>
    <lineage>
        <taxon>Eukaryota</taxon>
        <taxon>Metazoa</taxon>
        <taxon>Spiralia</taxon>
        <taxon>Lophotrochozoa</taxon>
        <taxon>Mollusca</taxon>
        <taxon>Bivalvia</taxon>
        <taxon>Autobranchia</taxon>
        <taxon>Pteriomorphia</taxon>
        <taxon>Pectinida</taxon>
        <taxon>Pectinoidea</taxon>
        <taxon>Pectinidae</taxon>
        <taxon>Mizuhopecten</taxon>
    </lineage>
</organism>
<dbReference type="SUPFAM" id="SSF46689">
    <property type="entry name" value="Homeodomain-like"/>
    <property type="match status" value="1"/>
</dbReference>
<sequence>MSLGKESPHLMTAAARPEHMVCSEPLCPTSADPFTGRIFCRCYQSLESRDSIGIPHMSSPSPQTPYHGMYPPQYGLDAASPVTNPLVSHVTNPLAHGGRWDPSMFSTSGYSSPFPAGTSVPQMENVLRSQMYNYMYPAMFDLSGARRKNATRETTSALKAWLVEHKKNPYPTKAEKIMLAIVTKMTLTQVSTWFANARRRLKKETKGDWSLDSSLDTSTMSSDEEERSSDDQESKDELAQRLGQVPEISKNQMRPNMMTFQPANIGPETLPSFASFTNAKLHDTNGSSSPVMTGQVPNVYPNSHFFQSGHSHTPHEYSVMTQSQEFGHFQMKQEDNTSASGSDDSDKENTDLSKTSISPRTSPDLPKSRIWSISDIMGGKNTQKIENTVKKVGLSTENITAS</sequence>
<dbReference type="Gene3D" id="1.10.10.60">
    <property type="entry name" value="Homeodomain-like"/>
    <property type="match status" value="1"/>
</dbReference>
<feature type="compositionally biased region" description="Polar residues" evidence="7">
    <location>
        <begin position="352"/>
        <end position="361"/>
    </location>
</feature>
<keyword evidence="10" id="KW-1185">Reference proteome</keyword>
<evidence type="ECO:0000313" key="10">
    <source>
        <dbReference type="Proteomes" id="UP000242188"/>
    </source>
</evidence>
<feature type="compositionally biased region" description="Basic and acidic residues" evidence="7">
    <location>
        <begin position="229"/>
        <end position="238"/>
    </location>
</feature>
<protein>
    <submittedName>
        <fullName evidence="9">Homeobox protein caupolican</fullName>
    </submittedName>
</protein>
<dbReference type="CDD" id="cd00086">
    <property type="entry name" value="homeodomain"/>
    <property type="match status" value="1"/>
</dbReference>
<dbReference type="GO" id="GO:0048468">
    <property type="term" value="P:cell development"/>
    <property type="evidence" value="ECO:0007669"/>
    <property type="project" value="TreeGrafter"/>
</dbReference>
<evidence type="ECO:0000259" key="8">
    <source>
        <dbReference type="PROSITE" id="PS50071"/>
    </source>
</evidence>
<dbReference type="PANTHER" id="PTHR11211:SF40">
    <property type="entry name" value="MIRROR, ISOFORM C"/>
    <property type="match status" value="1"/>
</dbReference>
<dbReference type="EMBL" id="NEDP02000981">
    <property type="protein sequence ID" value="OWF54522.1"/>
    <property type="molecule type" value="Genomic_DNA"/>
</dbReference>
<dbReference type="GO" id="GO:0000978">
    <property type="term" value="F:RNA polymerase II cis-regulatory region sequence-specific DNA binding"/>
    <property type="evidence" value="ECO:0007669"/>
    <property type="project" value="TreeGrafter"/>
</dbReference>
<dbReference type="OrthoDB" id="5399138at2759"/>
<dbReference type="FunFam" id="1.10.10.60:FF:000003">
    <property type="entry name" value="Iroquois-class homeobox protein IRX"/>
    <property type="match status" value="1"/>
</dbReference>
<feature type="region of interest" description="Disordered" evidence="7">
    <location>
        <begin position="205"/>
        <end position="238"/>
    </location>
</feature>
<accession>A0A210R0N8</accession>
<evidence type="ECO:0000256" key="3">
    <source>
        <dbReference type="ARBA" id="ARBA00023125"/>
    </source>
</evidence>
<dbReference type="STRING" id="6573.A0A210R0N8"/>
<evidence type="ECO:0000256" key="4">
    <source>
        <dbReference type="ARBA" id="ARBA00023155"/>
    </source>
</evidence>
<feature type="compositionally biased region" description="Low complexity" evidence="7">
    <location>
        <begin position="210"/>
        <end position="221"/>
    </location>
</feature>
<name>A0A210R0N8_MIZYE</name>
<dbReference type="PROSITE" id="PS00027">
    <property type="entry name" value="HOMEOBOX_1"/>
    <property type="match status" value="1"/>
</dbReference>
<keyword evidence="3 6" id="KW-0238">DNA-binding</keyword>
<evidence type="ECO:0000256" key="1">
    <source>
        <dbReference type="ARBA" id="ARBA00004123"/>
    </source>
</evidence>
<feature type="domain" description="Homeobox" evidence="8">
    <location>
        <begin position="141"/>
        <end position="204"/>
    </location>
</feature>
<dbReference type="InterPro" id="IPR017970">
    <property type="entry name" value="Homeobox_CS"/>
</dbReference>
<dbReference type="SMART" id="SM00389">
    <property type="entry name" value="HOX"/>
    <property type="match status" value="1"/>
</dbReference>
<dbReference type="GO" id="GO:0030182">
    <property type="term" value="P:neuron differentiation"/>
    <property type="evidence" value="ECO:0007669"/>
    <property type="project" value="TreeGrafter"/>
</dbReference>
<keyword evidence="4 6" id="KW-0371">Homeobox</keyword>
<keyword evidence="5 6" id="KW-0539">Nucleus</keyword>
<dbReference type="AlphaFoldDB" id="A0A210R0N8"/>
<feature type="region of interest" description="Disordered" evidence="7">
    <location>
        <begin position="333"/>
        <end position="370"/>
    </location>
</feature>
<comment type="subcellular location">
    <subcellularLocation>
        <location evidence="1 6">Nucleus</location>
    </subcellularLocation>
</comment>
<dbReference type="GO" id="GO:0000981">
    <property type="term" value="F:DNA-binding transcription factor activity, RNA polymerase II-specific"/>
    <property type="evidence" value="ECO:0007669"/>
    <property type="project" value="InterPro"/>
</dbReference>
<dbReference type="InterPro" id="IPR009057">
    <property type="entry name" value="Homeodomain-like_sf"/>
</dbReference>
<comment type="caution">
    <text evidence="9">The sequence shown here is derived from an EMBL/GenBank/DDBJ whole genome shotgun (WGS) entry which is preliminary data.</text>
</comment>
<proteinExistence type="inferred from homology"/>
<evidence type="ECO:0000256" key="2">
    <source>
        <dbReference type="ARBA" id="ARBA00008446"/>
    </source>
</evidence>
<dbReference type="Pfam" id="PF05920">
    <property type="entry name" value="Homeobox_KN"/>
    <property type="match status" value="1"/>
</dbReference>
<evidence type="ECO:0000256" key="5">
    <source>
        <dbReference type="ARBA" id="ARBA00023242"/>
    </source>
</evidence>